<dbReference type="RefSeq" id="XP_033571250.1">
    <property type="nucleotide sequence ID" value="XM_033718256.1"/>
</dbReference>
<organism evidence="3">
    <name type="scientific">Mytilinidion resinicola</name>
    <dbReference type="NCBI Taxonomy" id="574789"/>
    <lineage>
        <taxon>Eukaryota</taxon>
        <taxon>Fungi</taxon>
        <taxon>Dikarya</taxon>
        <taxon>Ascomycota</taxon>
        <taxon>Pezizomycotina</taxon>
        <taxon>Dothideomycetes</taxon>
        <taxon>Pleosporomycetidae</taxon>
        <taxon>Mytilinidiales</taxon>
        <taxon>Mytilinidiaceae</taxon>
        <taxon>Mytilinidion</taxon>
    </lineage>
</organism>
<dbReference type="Proteomes" id="UP000504636">
    <property type="component" value="Unplaced"/>
</dbReference>
<evidence type="ECO:0000259" key="1">
    <source>
        <dbReference type="Pfam" id="PF01425"/>
    </source>
</evidence>
<name>A0A6A6Y635_9PEZI</name>
<proteinExistence type="predicted"/>
<gene>
    <name evidence="3 5" type="ORF">BDZ99DRAFT_452174</name>
</gene>
<evidence type="ECO:0000259" key="2">
    <source>
        <dbReference type="Pfam" id="PF26053"/>
    </source>
</evidence>
<reference evidence="5" key="3">
    <citation type="submission" date="2025-04" db="UniProtKB">
        <authorList>
            <consortium name="RefSeq"/>
        </authorList>
    </citation>
    <scope>IDENTIFICATION</scope>
    <source>
        <strain evidence="5">CBS 304.34</strain>
    </source>
</reference>
<dbReference type="Pfam" id="PF01425">
    <property type="entry name" value="Amidase"/>
    <property type="match status" value="1"/>
</dbReference>
<dbReference type="InterPro" id="IPR036928">
    <property type="entry name" value="AS_sf"/>
</dbReference>
<evidence type="ECO:0000313" key="4">
    <source>
        <dbReference type="Proteomes" id="UP000504636"/>
    </source>
</evidence>
<reference evidence="3 5" key="1">
    <citation type="journal article" date="2020" name="Stud. Mycol.">
        <title>101 Dothideomycetes genomes: a test case for predicting lifestyles and emergence of pathogens.</title>
        <authorList>
            <person name="Haridas S."/>
            <person name="Albert R."/>
            <person name="Binder M."/>
            <person name="Bloem J."/>
            <person name="Labutti K."/>
            <person name="Salamov A."/>
            <person name="Andreopoulos B."/>
            <person name="Baker S."/>
            <person name="Barry K."/>
            <person name="Bills G."/>
            <person name="Bluhm B."/>
            <person name="Cannon C."/>
            <person name="Castanera R."/>
            <person name="Culley D."/>
            <person name="Daum C."/>
            <person name="Ezra D."/>
            <person name="Gonzalez J."/>
            <person name="Henrissat B."/>
            <person name="Kuo A."/>
            <person name="Liang C."/>
            <person name="Lipzen A."/>
            <person name="Lutzoni F."/>
            <person name="Magnuson J."/>
            <person name="Mondo S."/>
            <person name="Nolan M."/>
            <person name="Ohm R."/>
            <person name="Pangilinan J."/>
            <person name="Park H.-J."/>
            <person name="Ramirez L."/>
            <person name="Alfaro M."/>
            <person name="Sun H."/>
            <person name="Tritt A."/>
            <person name="Yoshinaga Y."/>
            <person name="Zwiers L.-H."/>
            <person name="Turgeon B."/>
            <person name="Goodwin S."/>
            <person name="Spatafora J."/>
            <person name="Crous P."/>
            <person name="Grigoriev I."/>
        </authorList>
    </citation>
    <scope>NUCLEOTIDE SEQUENCE</scope>
    <source>
        <strain evidence="3 5">CBS 304.34</strain>
    </source>
</reference>
<dbReference type="PANTHER" id="PTHR46310">
    <property type="entry name" value="AMIDASE 1"/>
    <property type="match status" value="1"/>
</dbReference>
<reference evidence="5" key="2">
    <citation type="submission" date="2020-04" db="EMBL/GenBank/DDBJ databases">
        <authorList>
            <consortium name="NCBI Genome Project"/>
        </authorList>
    </citation>
    <scope>NUCLEOTIDE SEQUENCE</scope>
    <source>
        <strain evidence="5">CBS 304.34</strain>
    </source>
</reference>
<dbReference type="Gene3D" id="3.90.1300.10">
    <property type="entry name" value="Amidase signature (AS) domain"/>
    <property type="match status" value="1"/>
</dbReference>
<dbReference type="Pfam" id="PF26053">
    <property type="entry name" value="DUF8016"/>
    <property type="match status" value="1"/>
</dbReference>
<feature type="domain" description="Amidase" evidence="1">
    <location>
        <begin position="161"/>
        <end position="556"/>
    </location>
</feature>
<evidence type="ECO:0000313" key="3">
    <source>
        <dbReference type="EMBL" id="KAF2804286.1"/>
    </source>
</evidence>
<dbReference type="GeneID" id="54459149"/>
<accession>A0A6A6Y635</accession>
<dbReference type="InterPro" id="IPR058329">
    <property type="entry name" value="Arp1_N"/>
</dbReference>
<dbReference type="AlphaFoldDB" id="A0A6A6Y635"/>
<dbReference type="SUPFAM" id="SSF75304">
    <property type="entry name" value="Amidase signature (AS) enzymes"/>
    <property type="match status" value="1"/>
</dbReference>
<dbReference type="InterPro" id="IPR023631">
    <property type="entry name" value="Amidase_dom"/>
</dbReference>
<dbReference type="EMBL" id="MU003714">
    <property type="protein sequence ID" value="KAF2804286.1"/>
    <property type="molecule type" value="Genomic_DNA"/>
</dbReference>
<sequence length="592" mass="66080">MCEKPFTGRLGNQTALLTVFAVTPGDVVDTASLRARIAQYTETDDVFHPRFLAGIIFQGAEKSQLHVKLEPTDAFREWGLEWMHFQSSAKDSAPLPPGPYMVRDGELFQVWRLYSDNNLAFIQSVWPTIGSSGEYTQVSFAGNGYRTLAIATPSRLYTSWPERLPLDGVRIGIKDLYHLKGLRTSLCNRAFNELYPPQSTTAKTIVHLISKGVQVVGKNHLSSFALEEHPTQSIDYESPFNPRADGYQITGGSSSGSASAVASYDWLDFAIATDGKHLPRPLWNGCFGLRPSTNAISTEGVVSVYPGFDTPGLLGRDLEKFHHFVSVWYGQETGNTPISAPKLLIPTDFFTGINSDQSRLINNFVKDLERSSGTVAERRSIAETWSHSAPVDEPDLSVYLQNATLCSFYYTAFHVFDDFRTSYEKEFGRKPFVTETNRWLWKLGEQVSREQYEDMNRRLSIFKQWFLKHYMKAGEQNSILVLPLSDVKPNYRDVYPGANSTPRTGLRPTYLSAYLGAPELALPIGHIEYMSRISGNAESLPVAVSLMGPPGTDLALIQLTVDSLKQANRPTTVRAGTARMWDHTDSNNSIQA</sequence>
<evidence type="ECO:0000313" key="5">
    <source>
        <dbReference type="RefSeq" id="XP_033571250.1"/>
    </source>
</evidence>
<dbReference type="OrthoDB" id="5423360at2759"/>
<protein>
    <submittedName>
        <fullName evidence="3 5">Amidase signature enzyme</fullName>
    </submittedName>
</protein>
<dbReference type="PANTHER" id="PTHR46310:SF7">
    <property type="entry name" value="AMIDASE 1"/>
    <property type="match status" value="1"/>
</dbReference>
<keyword evidence="4" id="KW-1185">Reference proteome</keyword>
<feature type="domain" description="Scytalone dehydratase-like protein Arp1 N-terminal" evidence="2">
    <location>
        <begin position="17"/>
        <end position="114"/>
    </location>
</feature>